<keyword evidence="2" id="KW-1185">Reference proteome</keyword>
<accession>A0A8J3QJ31</accession>
<name>A0A8J3QJ31_9ACTN</name>
<sequence length="154" mass="17416">MALSDPFDLSELCRGVEAQRGRRIILVALPLSAAGPCGLWLATDEVDFICFEEYTSVLHQRHIVLHELGHILCAHSSPHALHQVLEGLVPMLSREALRNMLARQHNRYQHTDELEAEVFAYEVLSRVDRMTRAASIDQQELDVVPRRILSALEA</sequence>
<protein>
    <recommendedName>
        <fullName evidence="3">IrrE N-terminal-like domain-containing protein</fullName>
    </recommendedName>
</protein>
<organism evidence="1 2">
    <name type="scientific">Rhizocola hellebori</name>
    <dbReference type="NCBI Taxonomy" id="1392758"/>
    <lineage>
        <taxon>Bacteria</taxon>
        <taxon>Bacillati</taxon>
        <taxon>Actinomycetota</taxon>
        <taxon>Actinomycetes</taxon>
        <taxon>Micromonosporales</taxon>
        <taxon>Micromonosporaceae</taxon>
        <taxon>Rhizocola</taxon>
    </lineage>
</organism>
<dbReference type="RefSeq" id="WP_203914282.1">
    <property type="nucleotide sequence ID" value="NZ_BONY01000099.1"/>
</dbReference>
<gene>
    <name evidence="1" type="ORF">Rhe02_86340</name>
</gene>
<dbReference type="Proteomes" id="UP000612899">
    <property type="component" value="Unassembled WGS sequence"/>
</dbReference>
<dbReference type="EMBL" id="BONY01000099">
    <property type="protein sequence ID" value="GIH10567.1"/>
    <property type="molecule type" value="Genomic_DNA"/>
</dbReference>
<proteinExistence type="predicted"/>
<evidence type="ECO:0000313" key="1">
    <source>
        <dbReference type="EMBL" id="GIH10567.1"/>
    </source>
</evidence>
<reference evidence="1" key="1">
    <citation type="submission" date="2021-01" db="EMBL/GenBank/DDBJ databases">
        <title>Whole genome shotgun sequence of Rhizocola hellebori NBRC 109834.</title>
        <authorList>
            <person name="Komaki H."/>
            <person name="Tamura T."/>
        </authorList>
    </citation>
    <scope>NUCLEOTIDE SEQUENCE</scope>
    <source>
        <strain evidence="1">NBRC 109834</strain>
    </source>
</reference>
<evidence type="ECO:0000313" key="2">
    <source>
        <dbReference type="Proteomes" id="UP000612899"/>
    </source>
</evidence>
<evidence type="ECO:0008006" key="3">
    <source>
        <dbReference type="Google" id="ProtNLM"/>
    </source>
</evidence>
<dbReference type="AlphaFoldDB" id="A0A8J3QJ31"/>
<comment type="caution">
    <text evidence="1">The sequence shown here is derived from an EMBL/GenBank/DDBJ whole genome shotgun (WGS) entry which is preliminary data.</text>
</comment>